<evidence type="ECO:0000256" key="1">
    <source>
        <dbReference type="ARBA" id="ARBA00022737"/>
    </source>
</evidence>
<dbReference type="EMBL" id="CAJOBH010022406">
    <property type="protein sequence ID" value="CAF4229329.1"/>
    <property type="molecule type" value="Genomic_DNA"/>
</dbReference>
<sequence length="81" mass="9322">TKALEFYSKSRKIYEKVLPPNHPNLAVSYWSIGEIYSTIGEYSKSLSFLEKALAIFRNSFSSTHPDIESVMNSIEYVKKKL</sequence>
<dbReference type="InterPro" id="IPR011990">
    <property type="entry name" value="TPR-like_helical_dom_sf"/>
</dbReference>
<evidence type="ECO:0000313" key="5">
    <source>
        <dbReference type="EMBL" id="CAF4354179.1"/>
    </source>
</evidence>
<comment type="caution">
    <text evidence="4">The sequence shown here is derived from an EMBL/GenBank/DDBJ whole genome shotgun (WGS) entry which is preliminary data.</text>
</comment>
<evidence type="ECO:0000313" key="6">
    <source>
        <dbReference type="Proteomes" id="UP000681967"/>
    </source>
</evidence>
<dbReference type="Pfam" id="PF13424">
    <property type="entry name" value="TPR_12"/>
    <property type="match status" value="1"/>
</dbReference>
<evidence type="ECO:0000256" key="3">
    <source>
        <dbReference type="PROSITE-ProRule" id="PRU00339"/>
    </source>
</evidence>
<dbReference type="SUPFAM" id="SSF48452">
    <property type="entry name" value="TPR-like"/>
    <property type="match status" value="1"/>
</dbReference>
<organism evidence="4 6">
    <name type="scientific">Rotaria magnacalcarata</name>
    <dbReference type="NCBI Taxonomy" id="392030"/>
    <lineage>
        <taxon>Eukaryota</taxon>
        <taxon>Metazoa</taxon>
        <taxon>Spiralia</taxon>
        <taxon>Gnathifera</taxon>
        <taxon>Rotifera</taxon>
        <taxon>Eurotatoria</taxon>
        <taxon>Bdelloidea</taxon>
        <taxon>Philodinida</taxon>
        <taxon>Philodinidae</taxon>
        <taxon>Rotaria</taxon>
    </lineage>
</organism>
<feature type="repeat" description="TPR" evidence="3">
    <location>
        <begin position="26"/>
        <end position="59"/>
    </location>
</feature>
<proteinExistence type="predicted"/>
<dbReference type="Proteomes" id="UP000681967">
    <property type="component" value="Unassembled WGS sequence"/>
</dbReference>
<gene>
    <name evidence="4" type="ORF">BYL167_LOCUS24715</name>
    <name evidence="5" type="ORF">GIL414_LOCUS28101</name>
</gene>
<dbReference type="InterPro" id="IPR019734">
    <property type="entry name" value="TPR_rpt"/>
</dbReference>
<keyword evidence="2 3" id="KW-0802">TPR repeat</keyword>
<feature type="non-terminal residue" evidence="4">
    <location>
        <position position="1"/>
    </location>
</feature>
<protein>
    <recommendedName>
        <fullName evidence="7">Tetratricopeptide repeat protein</fullName>
    </recommendedName>
</protein>
<evidence type="ECO:0000313" key="4">
    <source>
        <dbReference type="EMBL" id="CAF4229329.1"/>
    </source>
</evidence>
<dbReference type="EMBL" id="CAJOBJ010046750">
    <property type="protein sequence ID" value="CAF4354179.1"/>
    <property type="molecule type" value="Genomic_DNA"/>
</dbReference>
<accession>A0A8S2SHC7</accession>
<reference evidence="4" key="1">
    <citation type="submission" date="2021-02" db="EMBL/GenBank/DDBJ databases">
        <authorList>
            <person name="Nowell W R."/>
        </authorList>
    </citation>
    <scope>NUCLEOTIDE SEQUENCE</scope>
</reference>
<keyword evidence="1" id="KW-0677">Repeat</keyword>
<dbReference type="PANTHER" id="PTHR45641">
    <property type="entry name" value="TETRATRICOPEPTIDE REPEAT PROTEIN (AFU_ORTHOLOGUE AFUA_6G03870)"/>
    <property type="match status" value="1"/>
</dbReference>
<dbReference type="PROSITE" id="PS50005">
    <property type="entry name" value="TPR"/>
    <property type="match status" value="1"/>
</dbReference>
<dbReference type="Gene3D" id="1.25.40.10">
    <property type="entry name" value="Tetratricopeptide repeat domain"/>
    <property type="match status" value="1"/>
</dbReference>
<dbReference type="AlphaFoldDB" id="A0A8S2SHC7"/>
<evidence type="ECO:0008006" key="7">
    <source>
        <dbReference type="Google" id="ProtNLM"/>
    </source>
</evidence>
<dbReference type="Proteomes" id="UP000681720">
    <property type="component" value="Unassembled WGS sequence"/>
</dbReference>
<evidence type="ECO:0000256" key="2">
    <source>
        <dbReference type="ARBA" id="ARBA00022803"/>
    </source>
</evidence>
<name>A0A8S2SHC7_9BILA</name>